<gene>
    <name evidence="2" type="ORF">HNR71_003147</name>
    <name evidence="3" type="ORF">HPO96_06480</name>
</gene>
<accession>A0A7Y4KW98</accession>
<dbReference type="RefSeq" id="WP_171671828.1">
    <property type="nucleotide sequence ID" value="NZ_BAAAGT010000003.1"/>
</dbReference>
<dbReference type="EMBL" id="JABJRC010000001">
    <property type="protein sequence ID" value="NOL39884.1"/>
    <property type="molecule type" value="Genomic_DNA"/>
</dbReference>
<feature type="chain" id="PRO_5044130728" description="Secreted protein" evidence="1">
    <location>
        <begin position="30"/>
        <end position="79"/>
    </location>
</feature>
<proteinExistence type="predicted"/>
<dbReference type="Proteomes" id="UP000534306">
    <property type="component" value="Unassembled WGS sequence"/>
</dbReference>
<keyword evidence="4" id="KW-1185">Reference proteome</keyword>
<dbReference type="Proteomes" id="UP000553957">
    <property type="component" value="Unassembled WGS sequence"/>
</dbReference>
<evidence type="ECO:0000313" key="4">
    <source>
        <dbReference type="Proteomes" id="UP000534306"/>
    </source>
</evidence>
<comment type="caution">
    <text evidence="3">The sequence shown here is derived from an EMBL/GenBank/DDBJ whole genome shotgun (WGS) entry which is preliminary data.</text>
</comment>
<evidence type="ECO:0000256" key="1">
    <source>
        <dbReference type="SAM" id="SignalP"/>
    </source>
</evidence>
<evidence type="ECO:0008006" key="6">
    <source>
        <dbReference type="Google" id="ProtNLM"/>
    </source>
</evidence>
<organism evidence="3 4">
    <name type="scientific">Kribbella sandramycini</name>
    <dbReference type="NCBI Taxonomy" id="60450"/>
    <lineage>
        <taxon>Bacteria</taxon>
        <taxon>Bacillati</taxon>
        <taxon>Actinomycetota</taxon>
        <taxon>Actinomycetes</taxon>
        <taxon>Propionibacteriales</taxon>
        <taxon>Kribbellaceae</taxon>
        <taxon>Kribbella</taxon>
    </lineage>
</organism>
<feature type="signal peptide" evidence="1">
    <location>
        <begin position="1"/>
        <end position="29"/>
    </location>
</feature>
<evidence type="ECO:0000313" key="3">
    <source>
        <dbReference type="EMBL" id="NOL39884.1"/>
    </source>
</evidence>
<evidence type="ECO:0000313" key="2">
    <source>
        <dbReference type="EMBL" id="MBB6567510.1"/>
    </source>
</evidence>
<reference evidence="3 4" key="1">
    <citation type="submission" date="2020-05" db="EMBL/GenBank/DDBJ databases">
        <title>Genome sequence of Kribbella sandramycini ATCC 39419.</title>
        <authorList>
            <person name="Maclea K.S."/>
            <person name="Fair J.L."/>
        </authorList>
    </citation>
    <scope>NUCLEOTIDE SEQUENCE [LARGE SCALE GENOMIC DNA]</scope>
    <source>
        <strain evidence="3 4">ATCC 39419</strain>
    </source>
</reference>
<evidence type="ECO:0000313" key="5">
    <source>
        <dbReference type="Proteomes" id="UP000553957"/>
    </source>
</evidence>
<dbReference type="AlphaFoldDB" id="A0A7Y4KW98"/>
<protein>
    <recommendedName>
        <fullName evidence="6">Secreted protein</fullName>
    </recommendedName>
</protein>
<reference evidence="2 5" key="2">
    <citation type="submission" date="2020-08" db="EMBL/GenBank/DDBJ databases">
        <title>Sequencing the genomes of 1000 actinobacteria strains.</title>
        <authorList>
            <person name="Klenk H.-P."/>
        </authorList>
    </citation>
    <scope>NUCLEOTIDE SEQUENCE [LARGE SCALE GENOMIC DNA]</scope>
    <source>
        <strain evidence="2 5">DSM 15626</strain>
    </source>
</reference>
<name>A0A7Y4KW98_9ACTN</name>
<sequence>MKFRQAITAVTTLAATVGLGALAALPAEAAPRWSRVDWGMGGASCHYMGHVWTTERGADAYRCDQVADGTHELWVLVDR</sequence>
<keyword evidence="1" id="KW-0732">Signal</keyword>
<dbReference type="EMBL" id="JACHKF010000001">
    <property type="protein sequence ID" value="MBB6567510.1"/>
    <property type="molecule type" value="Genomic_DNA"/>
</dbReference>